<gene>
    <name evidence="5" type="primary">RFS2_0</name>
    <name evidence="5" type="ORF">CFP56_014378</name>
</gene>
<proteinExistence type="inferred from homology"/>
<dbReference type="EMBL" id="PKMF04000228">
    <property type="protein sequence ID" value="KAK7842064.1"/>
    <property type="molecule type" value="Genomic_DNA"/>
</dbReference>
<comment type="catalytic activity">
    <reaction evidence="4">
        <text>alpha-D-galactosyl-(1-&gt;3)-1D-myo-inositol + sucrose = raffinose + myo-inositol</text>
        <dbReference type="Rhea" id="RHEA:20161"/>
        <dbReference type="ChEBI" id="CHEBI:16634"/>
        <dbReference type="ChEBI" id="CHEBI:17268"/>
        <dbReference type="ChEBI" id="CHEBI:17505"/>
        <dbReference type="ChEBI" id="CHEBI:17992"/>
        <dbReference type="EC" id="2.4.1.82"/>
    </reaction>
</comment>
<evidence type="ECO:0000256" key="3">
    <source>
        <dbReference type="ARBA" id="ARBA00023277"/>
    </source>
</evidence>
<dbReference type="PANTHER" id="PTHR31268">
    <property type="match status" value="1"/>
</dbReference>
<dbReference type="FunFam" id="3.20.20.70:FF:000504">
    <property type="entry name" value="Uncharacterized protein"/>
    <property type="match status" value="1"/>
</dbReference>
<protein>
    <recommendedName>
        <fullName evidence="2">galactinol--sucrose galactosyltransferase</fullName>
        <ecNumber evidence="2">2.4.1.82</ecNumber>
    </recommendedName>
</protein>
<comment type="similarity">
    <text evidence="1">Belongs to the glycosyl hydrolases 36 family.</text>
</comment>
<dbReference type="InterPro" id="IPR017853">
    <property type="entry name" value="GH"/>
</dbReference>
<dbReference type="InterPro" id="IPR008811">
    <property type="entry name" value="Glycosyl_hydrolases_36"/>
</dbReference>
<keyword evidence="6" id="KW-1185">Reference proteome</keyword>
<dbReference type="AlphaFoldDB" id="A0AAW0KS94"/>
<accession>A0AAW0KS94</accession>
<keyword evidence="5" id="KW-0328">Glycosyltransferase</keyword>
<evidence type="ECO:0000256" key="1">
    <source>
        <dbReference type="ARBA" id="ARBA00007240"/>
    </source>
</evidence>
<dbReference type="SUPFAM" id="SSF51445">
    <property type="entry name" value="(Trans)glycosidases"/>
    <property type="match status" value="2"/>
</dbReference>
<name>A0AAW0KS94_QUESU</name>
<comment type="caution">
    <text evidence="5">The sequence shown here is derived from an EMBL/GenBank/DDBJ whole genome shotgun (WGS) entry which is preliminary data.</text>
</comment>
<evidence type="ECO:0000313" key="5">
    <source>
        <dbReference type="EMBL" id="KAK7842064.1"/>
    </source>
</evidence>
<dbReference type="EC" id="2.4.1.82" evidence="2"/>
<dbReference type="GO" id="GO:0047274">
    <property type="term" value="F:galactinol-sucrose galactosyltransferase activity"/>
    <property type="evidence" value="ECO:0007669"/>
    <property type="project" value="UniProtKB-EC"/>
</dbReference>
<dbReference type="InterPro" id="IPR013785">
    <property type="entry name" value="Aldolase_TIM"/>
</dbReference>
<keyword evidence="3" id="KW-0119">Carbohydrate metabolism</keyword>
<evidence type="ECO:0000256" key="4">
    <source>
        <dbReference type="ARBA" id="ARBA00049426"/>
    </source>
</evidence>
<organism evidence="5 6">
    <name type="scientific">Quercus suber</name>
    <name type="common">Cork oak</name>
    <dbReference type="NCBI Taxonomy" id="58331"/>
    <lineage>
        <taxon>Eukaryota</taxon>
        <taxon>Viridiplantae</taxon>
        <taxon>Streptophyta</taxon>
        <taxon>Embryophyta</taxon>
        <taxon>Tracheophyta</taxon>
        <taxon>Spermatophyta</taxon>
        <taxon>Magnoliopsida</taxon>
        <taxon>eudicotyledons</taxon>
        <taxon>Gunneridae</taxon>
        <taxon>Pentapetalae</taxon>
        <taxon>rosids</taxon>
        <taxon>fabids</taxon>
        <taxon>Fagales</taxon>
        <taxon>Fagaceae</taxon>
        <taxon>Quercus</taxon>
    </lineage>
</organism>
<keyword evidence="5" id="KW-0808">Transferase</keyword>
<reference evidence="5 6" key="1">
    <citation type="journal article" date="2018" name="Sci. Data">
        <title>The draft genome sequence of cork oak.</title>
        <authorList>
            <person name="Ramos A.M."/>
            <person name="Usie A."/>
            <person name="Barbosa P."/>
            <person name="Barros P.M."/>
            <person name="Capote T."/>
            <person name="Chaves I."/>
            <person name="Simoes F."/>
            <person name="Abreu I."/>
            <person name="Carrasquinho I."/>
            <person name="Faro C."/>
            <person name="Guimaraes J.B."/>
            <person name="Mendonca D."/>
            <person name="Nobrega F."/>
            <person name="Rodrigues L."/>
            <person name="Saibo N.J.M."/>
            <person name="Varela M.C."/>
            <person name="Egas C."/>
            <person name="Matos J."/>
            <person name="Miguel C.M."/>
            <person name="Oliveira M.M."/>
            <person name="Ricardo C.P."/>
            <person name="Goncalves S."/>
        </authorList>
    </citation>
    <scope>NUCLEOTIDE SEQUENCE [LARGE SCALE GENOMIC DNA]</scope>
    <source>
        <strain evidence="6">cv. HL8</strain>
    </source>
</reference>
<evidence type="ECO:0000313" key="6">
    <source>
        <dbReference type="Proteomes" id="UP000237347"/>
    </source>
</evidence>
<dbReference type="PANTHER" id="PTHR31268:SF10">
    <property type="entry name" value="GALACTINOL--SUCROSE GALACTOSYLTRANSFERASE"/>
    <property type="match status" value="1"/>
</dbReference>
<dbReference type="Proteomes" id="UP000237347">
    <property type="component" value="Unassembled WGS sequence"/>
</dbReference>
<evidence type="ECO:0000256" key="2">
    <source>
        <dbReference type="ARBA" id="ARBA00012708"/>
    </source>
</evidence>
<dbReference type="Gene3D" id="3.20.20.70">
    <property type="entry name" value="Aldolase class I"/>
    <property type="match status" value="2"/>
</dbReference>
<sequence>MTITAAPSVKDGCLMVRGKVVLTGVPENVAVSQVGSGGSAFLGATSTIPSSRHFDMKNIWPSQGRIQVLVSLQSKNLVDDTTCWEIGILEKQKGTFSHIENKKMPAHLDWFGWCTWDAFYTEVSPQGIKEGLQSFLEGGCLPKFLIIDDGWQETVNEFSKEGEPFIEGTQFASRLVDIKENSKFKSSGSDNTCIDLHDFIDSIKDKYGIKFVYVWHALAGYWGGVLPSSETMKKYNPKIAYPIQSPGNTGNLRDIAMDSLEKYGVGIIEPQKIFEFYNDLHSYLASCSVDGVKVDVQNLIETLGSGVGGRVSLTRCYQEALEQSIARNFKDNNLICCMSHNSDSIYSSKKSAVARASEDFMPREPTFQTLHIASVAFNSLLLGEIVVPDWDMFHSKHDTAEFHAAARAIGGCAIYVSDKPGKQDFKILRKLVLPDGSVLRARYAGRPSRDCLFVDPVMDKKSMLKIWNLNKLSGVMGVFNCQGAGSWPLKEVAQDICNATSTSSSISCHVSPHDVEFLEEVADESWNGDCAIYAFNSGSLNKLPRKGSLEVSLKTLTCELYTISPIRVFGNDLLFAPLGLLDMYNSGGAVEAVNCTKDLSSCKIKIKGRGCGRFGAYSSTKPKCCMIPAHVDWFGWNTWDAFYTNVSAEAIEDGLRGFSEGGCPTKCLFIDDGWQNTTYEDDQFTEDTKFVFRLTGGVEFVLPSKIFDFYNDLHGYLANCGIDGVKVDVQNIVETVGAGYGGHVALISHYQEALEKSVTRNFKSNNLICSMSMSNDYLYSSKKSAAARVSEDFMPNEPTFETLHIAAVAFKSLLFGEIVVPNWDMFYSDHYTADFHGSARALDGCAVYVSVKPGSHNFNIIRKLVLPNGSILRARCAGRPTHDCLFNDLVTDGKRLLDMYNSGGAIEALEYNDGESACMVKVQVRGCGRFGAYSNTKPRFCTVDSKEKHLMYNALTSDGLLIINLQGKCSFRDIEIVY</sequence>
<dbReference type="Pfam" id="PF05691">
    <property type="entry name" value="Raffinose_syn"/>
    <property type="match status" value="2"/>
</dbReference>